<dbReference type="InterPro" id="IPR052883">
    <property type="entry name" value="Hisactophilin"/>
</dbReference>
<feature type="transmembrane region" description="Helical" evidence="1">
    <location>
        <begin position="155"/>
        <end position="178"/>
    </location>
</feature>
<name>A0AAN5CXR8_9BILA</name>
<gene>
    <name evidence="2" type="ORF">PMAYCL1PPCAC_22856</name>
</gene>
<organism evidence="2 3">
    <name type="scientific">Pristionchus mayeri</name>
    <dbReference type="NCBI Taxonomy" id="1317129"/>
    <lineage>
        <taxon>Eukaryota</taxon>
        <taxon>Metazoa</taxon>
        <taxon>Ecdysozoa</taxon>
        <taxon>Nematoda</taxon>
        <taxon>Chromadorea</taxon>
        <taxon>Rhabditida</taxon>
        <taxon>Rhabditina</taxon>
        <taxon>Diplogasteromorpha</taxon>
        <taxon>Diplogasteroidea</taxon>
        <taxon>Neodiplogasteridae</taxon>
        <taxon>Pristionchus</taxon>
    </lineage>
</organism>
<dbReference type="GO" id="GO:0051015">
    <property type="term" value="F:actin filament binding"/>
    <property type="evidence" value="ECO:0007669"/>
    <property type="project" value="TreeGrafter"/>
</dbReference>
<dbReference type="PANTHER" id="PTHR33351:SF1">
    <property type="entry name" value="IG-LIKE DOMAIN-CONTAINING PROTEIN-RELATED"/>
    <property type="match status" value="1"/>
</dbReference>
<protein>
    <submittedName>
        <fullName evidence="2">Uncharacterized protein</fullName>
    </submittedName>
</protein>
<evidence type="ECO:0000256" key="1">
    <source>
        <dbReference type="SAM" id="Phobius"/>
    </source>
</evidence>
<dbReference type="EMBL" id="BTRK01000005">
    <property type="protein sequence ID" value="GMR52661.1"/>
    <property type="molecule type" value="Genomic_DNA"/>
</dbReference>
<dbReference type="PANTHER" id="PTHR33351">
    <property type="entry name" value="HISACTOPHILIN-1-RELATED"/>
    <property type="match status" value="1"/>
</dbReference>
<keyword evidence="1" id="KW-0812">Transmembrane</keyword>
<dbReference type="AlphaFoldDB" id="A0AAN5CXR8"/>
<sequence>NLSRNERASQKSFQFMVYVATVKDELYLRGGDENSNYDLELSSNCGECEHWSISKWRQRNEVGVLLKANCSGLFLVARDDHFELFEMLVGQPEQEWLPVKEENGWSFLSRFHKSWFEIYKDDNVSLVGMPTFFELEPWKEGGNAPHKNSSESPPIVVIAVVCIFVGACIAIGISYIIYKSICIRSLFINIC</sequence>
<feature type="non-terminal residue" evidence="2">
    <location>
        <position position="1"/>
    </location>
</feature>
<dbReference type="GO" id="GO:0030041">
    <property type="term" value="P:actin filament polymerization"/>
    <property type="evidence" value="ECO:0007669"/>
    <property type="project" value="TreeGrafter"/>
</dbReference>
<accession>A0AAN5CXR8</accession>
<comment type="caution">
    <text evidence="2">The sequence shown here is derived from an EMBL/GenBank/DDBJ whole genome shotgun (WGS) entry which is preliminary data.</text>
</comment>
<evidence type="ECO:0000313" key="2">
    <source>
        <dbReference type="EMBL" id="GMR52661.1"/>
    </source>
</evidence>
<keyword evidence="1" id="KW-1133">Transmembrane helix</keyword>
<dbReference type="GO" id="GO:0015629">
    <property type="term" value="C:actin cytoskeleton"/>
    <property type="evidence" value="ECO:0007669"/>
    <property type="project" value="TreeGrafter"/>
</dbReference>
<proteinExistence type="predicted"/>
<evidence type="ECO:0000313" key="3">
    <source>
        <dbReference type="Proteomes" id="UP001328107"/>
    </source>
</evidence>
<keyword evidence="3" id="KW-1185">Reference proteome</keyword>
<dbReference type="Proteomes" id="UP001328107">
    <property type="component" value="Unassembled WGS sequence"/>
</dbReference>
<keyword evidence="1" id="KW-0472">Membrane</keyword>
<reference evidence="3" key="1">
    <citation type="submission" date="2022-10" db="EMBL/GenBank/DDBJ databases">
        <title>Genome assembly of Pristionchus species.</title>
        <authorList>
            <person name="Yoshida K."/>
            <person name="Sommer R.J."/>
        </authorList>
    </citation>
    <scope>NUCLEOTIDE SEQUENCE [LARGE SCALE GENOMIC DNA]</scope>
    <source>
        <strain evidence="3">RS5460</strain>
    </source>
</reference>